<keyword evidence="4" id="KW-0874">Quinone</keyword>
<evidence type="ECO:0000256" key="6">
    <source>
        <dbReference type="ARBA" id="ARBA00023002"/>
    </source>
</evidence>
<evidence type="ECO:0000313" key="12">
    <source>
        <dbReference type="EMBL" id="XBH20311.1"/>
    </source>
</evidence>
<evidence type="ECO:0000256" key="9">
    <source>
        <dbReference type="ARBA" id="ARBA00023284"/>
    </source>
</evidence>
<keyword evidence="8" id="KW-1015">Disulfide bond</keyword>
<keyword evidence="5 10" id="KW-1133">Transmembrane helix</keyword>
<dbReference type="GO" id="GO:0016020">
    <property type="term" value="C:membrane"/>
    <property type="evidence" value="ECO:0007669"/>
    <property type="project" value="UniProtKB-SubCell"/>
</dbReference>
<reference evidence="12" key="1">
    <citation type="submission" date="2024-02" db="EMBL/GenBank/DDBJ databases">
        <title>Tomenella chthoni gen. nov. sp. nov., a member of the family Jonesiaceae isolated from bat guano.</title>
        <authorList>
            <person name="Miller S.L."/>
            <person name="King J."/>
            <person name="Sankaranarayanan K."/>
            <person name="Lawson P.A."/>
        </authorList>
    </citation>
    <scope>NUCLEOTIDE SEQUENCE</scope>
    <source>
        <strain evidence="12">BS-20</strain>
    </source>
</reference>
<feature type="transmembrane region" description="Helical" evidence="10">
    <location>
        <begin position="143"/>
        <end position="164"/>
    </location>
</feature>
<protein>
    <submittedName>
        <fullName evidence="12">Vitamin K epoxide reductase family protein</fullName>
    </submittedName>
</protein>
<dbReference type="PANTHER" id="PTHR34573">
    <property type="entry name" value="VKC DOMAIN-CONTAINING PROTEIN"/>
    <property type="match status" value="1"/>
</dbReference>
<dbReference type="Pfam" id="PF07884">
    <property type="entry name" value="VKOR"/>
    <property type="match status" value="1"/>
</dbReference>
<evidence type="ECO:0000256" key="2">
    <source>
        <dbReference type="ARBA" id="ARBA00006214"/>
    </source>
</evidence>
<evidence type="ECO:0000256" key="5">
    <source>
        <dbReference type="ARBA" id="ARBA00022989"/>
    </source>
</evidence>
<comment type="subcellular location">
    <subcellularLocation>
        <location evidence="1">Membrane</location>
        <topology evidence="1">Multi-pass membrane protein</topology>
    </subcellularLocation>
</comment>
<evidence type="ECO:0000256" key="7">
    <source>
        <dbReference type="ARBA" id="ARBA00023136"/>
    </source>
</evidence>
<dbReference type="InterPro" id="IPR038354">
    <property type="entry name" value="VKOR_sf"/>
</dbReference>
<keyword evidence="6" id="KW-0560">Oxidoreductase</keyword>
<feature type="transmembrane region" description="Helical" evidence="10">
    <location>
        <begin position="184"/>
        <end position="209"/>
    </location>
</feature>
<keyword evidence="7 10" id="KW-0472">Membrane</keyword>
<evidence type="ECO:0000256" key="4">
    <source>
        <dbReference type="ARBA" id="ARBA00022719"/>
    </source>
</evidence>
<organism evidence="12">
    <name type="scientific">Jonesiaceae bacterium BS-20</name>
    <dbReference type="NCBI Taxonomy" id="3120821"/>
    <lineage>
        <taxon>Bacteria</taxon>
        <taxon>Bacillati</taxon>
        <taxon>Actinomycetota</taxon>
        <taxon>Actinomycetes</taxon>
        <taxon>Micrococcales</taxon>
        <taxon>Jonesiaceae</taxon>
    </lineage>
</organism>
<dbReference type="Gene3D" id="1.20.1440.130">
    <property type="entry name" value="VKOR domain"/>
    <property type="match status" value="1"/>
</dbReference>
<dbReference type="GO" id="GO:0048038">
    <property type="term" value="F:quinone binding"/>
    <property type="evidence" value="ECO:0007669"/>
    <property type="project" value="UniProtKB-KW"/>
</dbReference>
<dbReference type="PANTHER" id="PTHR34573:SF1">
    <property type="entry name" value="VITAMIN K EPOXIDE REDUCTASE DOMAIN-CONTAINING PROTEIN"/>
    <property type="match status" value="1"/>
</dbReference>
<evidence type="ECO:0000256" key="3">
    <source>
        <dbReference type="ARBA" id="ARBA00022692"/>
    </source>
</evidence>
<accession>A0AAU7DU76</accession>
<feature type="transmembrane region" description="Helical" evidence="10">
    <location>
        <begin position="110"/>
        <end position="131"/>
    </location>
</feature>
<dbReference type="InterPro" id="IPR041714">
    <property type="entry name" value="VKOR_Actinobacteria"/>
</dbReference>
<evidence type="ECO:0000259" key="11">
    <source>
        <dbReference type="SMART" id="SM00756"/>
    </source>
</evidence>
<dbReference type="AlphaFoldDB" id="A0AAU7DU76"/>
<evidence type="ECO:0000256" key="10">
    <source>
        <dbReference type="SAM" id="Phobius"/>
    </source>
</evidence>
<dbReference type="EMBL" id="CP146203">
    <property type="protein sequence ID" value="XBH20311.1"/>
    <property type="molecule type" value="Genomic_DNA"/>
</dbReference>
<sequence length="212" mass="22808">MNASQEFDFSAELAAARNIKARTMGWILTIFGAIGFAGSFALTLEKFLKLANPDHVAGCSINIFLDCADAMASAQGAVLGFPNPVIGVAVFPIVATLGVVVIAGGTLPKWIWRSLLVGTTIGAGFIVFLMYTSIHTLARLCPYCMVVWAAMIPLFWYQLVHAIQEGLLPVGDKVKSFVVKNRNLIVPLFYVAVVVWIAIGMGPVISAYLNTK</sequence>
<proteinExistence type="inferred from homology"/>
<evidence type="ECO:0000256" key="1">
    <source>
        <dbReference type="ARBA" id="ARBA00004141"/>
    </source>
</evidence>
<feature type="transmembrane region" description="Helical" evidence="10">
    <location>
        <begin position="23"/>
        <end position="44"/>
    </location>
</feature>
<name>A0AAU7DU76_9MICO</name>
<feature type="domain" description="Vitamin K epoxide reductase" evidence="11">
    <location>
        <begin position="21"/>
        <end position="162"/>
    </location>
</feature>
<keyword evidence="3 10" id="KW-0812">Transmembrane</keyword>
<evidence type="ECO:0000256" key="8">
    <source>
        <dbReference type="ARBA" id="ARBA00023157"/>
    </source>
</evidence>
<gene>
    <name evidence="12" type="ORF">V5R04_08595</name>
</gene>
<feature type="transmembrane region" description="Helical" evidence="10">
    <location>
        <begin position="85"/>
        <end position="104"/>
    </location>
</feature>
<comment type="similarity">
    <text evidence="2">Belongs to the VKOR family.</text>
</comment>
<dbReference type="CDD" id="cd12922">
    <property type="entry name" value="VKOR_5"/>
    <property type="match status" value="1"/>
</dbReference>
<dbReference type="SMART" id="SM00756">
    <property type="entry name" value="VKc"/>
    <property type="match status" value="1"/>
</dbReference>
<dbReference type="InterPro" id="IPR012932">
    <property type="entry name" value="VKOR"/>
</dbReference>
<dbReference type="GO" id="GO:0016491">
    <property type="term" value="F:oxidoreductase activity"/>
    <property type="evidence" value="ECO:0007669"/>
    <property type="project" value="UniProtKB-KW"/>
</dbReference>
<keyword evidence="9" id="KW-0676">Redox-active center</keyword>